<protein>
    <submittedName>
        <fullName evidence="4">Aminotransferase class I/II-fold pyridoxal phosphate-dependent enzyme</fullName>
    </submittedName>
</protein>
<accession>A0ABV1KUU4</accession>
<organism evidence="4 5">
    <name type="scientific">Cohnella silvisoli</name>
    <dbReference type="NCBI Taxonomy" id="2873699"/>
    <lineage>
        <taxon>Bacteria</taxon>
        <taxon>Bacillati</taxon>
        <taxon>Bacillota</taxon>
        <taxon>Bacilli</taxon>
        <taxon>Bacillales</taxon>
        <taxon>Paenibacillaceae</taxon>
        <taxon>Cohnella</taxon>
    </lineage>
</organism>
<dbReference type="Proteomes" id="UP001493487">
    <property type="component" value="Unassembled WGS sequence"/>
</dbReference>
<gene>
    <name evidence="4" type="ORF">QJS35_15325</name>
</gene>
<dbReference type="InterPro" id="IPR015421">
    <property type="entry name" value="PyrdxlP-dep_Trfase_major"/>
</dbReference>
<dbReference type="InterPro" id="IPR015422">
    <property type="entry name" value="PyrdxlP-dep_Trfase_small"/>
</dbReference>
<dbReference type="InterPro" id="IPR015424">
    <property type="entry name" value="PyrdxlP-dep_Trfase"/>
</dbReference>
<evidence type="ECO:0000256" key="3">
    <source>
        <dbReference type="RuleBase" id="RU362118"/>
    </source>
</evidence>
<keyword evidence="4" id="KW-0808">Transferase</keyword>
<dbReference type="InterPro" id="IPR000277">
    <property type="entry name" value="Cys/Met-Metab_PyrdxlP-dep_enz"/>
</dbReference>
<comment type="cofactor">
    <cofactor evidence="1 3">
        <name>pyridoxal 5'-phosphate</name>
        <dbReference type="ChEBI" id="CHEBI:597326"/>
    </cofactor>
</comment>
<evidence type="ECO:0000313" key="5">
    <source>
        <dbReference type="Proteomes" id="UP001493487"/>
    </source>
</evidence>
<dbReference type="GO" id="GO:0008483">
    <property type="term" value="F:transaminase activity"/>
    <property type="evidence" value="ECO:0007669"/>
    <property type="project" value="UniProtKB-KW"/>
</dbReference>
<keyword evidence="5" id="KW-1185">Reference proteome</keyword>
<name>A0ABV1KUU4_9BACL</name>
<keyword evidence="4" id="KW-0032">Aminotransferase</keyword>
<keyword evidence="2 3" id="KW-0663">Pyridoxal phosphate</keyword>
<dbReference type="RefSeq" id="WP_232186065.1">
    <property type="nucleotide sequence ID" value="NZ_JAIOAP010000007.1"/>
</dbReference>
<dbReference type="Pfam" id="PF01053">
    <property type="entry name" value="Cys_Met_Meta_PP"/>
    <property type="match status" value="1"/>
</dbReference>
<proteinExistence type="inferred from homology"/>
<evidence type="ECO:0000256" key="2">
    <source>
        <dbReference type="ARBA" id="ARBA00022898"/>
    </source>
</evidence>
<dbReference type="PANTHER" id="PTHR11808:SF80">
    <property type="entry name" value="CYSTATHIONINE GAMMA-LYASE"/>
    <property type="match status" value="1"/>
</dbReference>
<dbReference type="SUPFAM" id="SSF53383">
    <property type="entry name" value="PLP-dependent transferases"/>
    <property type="match status" value="1"/>
</dbReference>
<evidence type="ECO:0000313" key="4">
    <source>
        <dbReference type="EMBL" id="MEQ4483766.1"/>
    </source>
</evidence>
<evidence type="ECO:0000256" key="1">
    <source>
        <dbReference type="ARBA" id="ARBA00001933"/>
    </source>
</evidence>
<sequence>MNGEMNGKPTQGMRMQTMLAHYGEETFHGAVVPPVFMNSLFTARSYDEMKGPGNPFRYSRISNPTTDALEKKLAALDNGEAAKVFASGMAAISTALFHYLRQGDHVVCSYPIYGGTYAILSQWMDRYGISCDFVDFRNPDNIRKAVKPNTKLLLTEGYSTMFMDVFDIRAVIAVAREFGLKSIIDNTCATPSTLKPLDWGFDTVMHSLSKYLSGHSDVIGGAIISDSETICKLTEIEVSLIGASLAPFESWLVNRGLRTFGIRMKQHGQSALQVAQLLANHPKVTRVNFPFLPDHEQHALAVSQMSAPTGLLSFELHGGELSVQRFVDALRIFKIGVSWGGFESLVYATAIGWQHEQVRGTEYEARVEGLVRLSVGLEDTEDLLEDLEHALNEA</sequence>
<comment type="similarity">
    <text evidence="3">Belongs to the trans-sulfuration enzymes family.</text>
</comment>
<reference evidence="4 5" key="1">
    <citation type="journal article" date="2023" name="Genome Announc.">
        <title>Pan-Genome Analyses of the Genus Cohnella and Proposal of the Novel Species Cohnella silvisoli sp. nov., Isolated from Forest Soil.</title>
        <authorList>
            <person name="Wang C."/>
            <person name="Mao L."/>
            <person name="Bao G."/>
            <person name="Zhu H."/>
        </authorList>
    </citation>
    <scope>NUCLEOTIDE SEQUENCE [LARGE SCALE GENOMIC DNA]</scope>
    <source>
        <strain evidence="4 5">NL03-T5-1</strain>
    </source>
</reference>
<dbReference type="PANTHER" id="PTHR11808">
    <property type="entry name" value="TRANS-SULFURATION ENZYME FAMILY MEMBER"/>
    <property type="match status" value="1"/>
</dbReference>
<dbReference type="EMBL" id="JASKHM010000008">
    <property type="protein sequence ID" value="MEQ4483766.1"/>
    <property type="molecule type" value="Genomic_DNA"/>
</dbReference>
<dbReference type="CDD" id="cd00614">
    <property type="entry name" value="CGS_like"/>
    <property type="match status" value="1"/>
</dbReference>
<dbReference type="Gene3D" id="3.90.1150.10">
    <property type="entry name" value="Aspartate Aminotransferase, domain 1"/>
    <property type="match status" value="1"/>
</dbReference>
<comment type="caution">
    <text evidence="4">The sequence shown here is derived from an EMBL/GenBank/DDBJ whole genome shotgun (WGS) entry which is preliminary data.</text>
</comment>
<dbReference type="Gene3D" id="3.40.640.10">
    <property type="entry name" value="Type I PLP-dependent aspartate aminotransferase-like (Major domain)"/>
    <property type="match status" value="1"/>
</dbReference>
<dbReference type="PIRSF" id="PIRSF001434">
    <property type="entry name" value="CGS"/>
    <property type="match status" value="1"/>
</dbReference>